<evidence type="ECO:0000313" key="1">
    <source>
        <dbReference type="EMBL" id="AMW99404.1"/>
    </source>
</evidence>
<dbReference type="EMBL" id="CP014806">
    <property type="protein sequence ID" value="AMW99404.1"/>
    <property type="molecule type" value="Genomic_DNA"/>
</dbReference>
<reference evidence="1 2" key="1">
    <citation type="journal article" date="2016" name="Genome Announc.">
        <title>Whole-Genome Sequence of Rummeliibacillus stabekisii Strain PP9 Isolated from Antarctic Soil.</title>
        <authorList>
            <person name="da Mota F.F."/>
            <person name="Vollu R.E."/>
            <person name="Jurelevicius D."/>
            <person name="Seldin L."/>
        </authorList>
    </citation>
    <scope>NUCLEOTIDE SEQUENCE [LARGE SCALE GENOMIC DNA]</scope>
    <source>
        <strain evidence="1 2">PP9</strain>
    </source>
</reference>
<dbReference type="OrthoDB" id="2112405at2"/>
<organism evidence="1 2">
    <name type="scientific">Rummeliibacillus stabekisii</name>
    <dbReference type="NCBI Taxonomy" id="241244"/>
    <lineage>
        <taxon>Bacteria</taxon>
        <taxon>Bacillati</taxon>
        <taxon>Bacillota</taxon>
        <taxon>Bacilli</taxon>
        <taxon>Bacillales</taxon>
        <taxon>Caryophanaceae</taxon>
        <taxon>Rummeliibacillus</taxon>
    </lineage>
</organism>
<dbReference type="KEGG" id="rst:ATY39_07940"/>
<accession>A0A143HCF2</accession>
<dbReference type="RefSeq" id="WP_066788248.1">
    <property type="nucleotide sequence ID" value="NZ_CP014806.1"/>
</dbReference>
<protein>
    <submittedName>
        <fullName evidence="1">Transcriptional regulator</fullName>
    </submittedName>
</protein>
<name>A0A143HCF2_9BACL</name>
<reference evidence="2" key="2">
    <citation type="submission" date="2016-03" db="EMBL/GenBank/DDBJ databases">
        <authorList>
            <person name="Ploux O."/>
        </authorList>
    </citation>
    <scope>NUCLEOTIDE SEQUENCE [LARGE SCALE GENOMIC DNA]</scope>
    <source>
        <strain evidence="2">PP9</strain>
    </source>
</reference>
<dbReference type="AlphaFoldDB" id="A0A143HCF2"/>
<gene>
    <name evidence="1" type="ORF">ATY39_07940</name>
</gene>
<dbReference type="Proteomes" id="UP000076021">
    <property type="component" value="Chromosome"/>
</dbReference>
<keyword evidence="2" id="KW-1185">Reference proteome</keyword>
<dbReference type="STRING" id="241244.ATY39_07940"/>
<evidence type="ECO:0000313" key="2">
    <source>
        <dbReference type="Proteomes" id="UP000076021"/>
    </source>
</evidence>
<sequence length="73" mass="8501">MKEQLIKAMQYNQLIEVVYMAKGGKMTKRRVRVIKIVGNKFQAYCFSKGSIRTFIIENVLAMFPIVCQEKKVI</sequence>
<proteinExistence type="predicted"/>